<dbReference type="PIRSF" id="PIRSF036761">
    <property type="entry name" value="GDH_Mll4104"/>
    <property type="match status" value="1"/>
</dbReference>
<dbReference type="Pfam" id="PF21078">
    <property type="entry name" value="GDH_HM3"/>
    <property type="match status" value="1"/>
</dbReference>
<dbReference type="GO" id="GO:0004069">
    <property type="term" value="F:L-aspartate:2-oxoglutarate aminotransferase activity"/>
    <property type="evidence" value="ECO:0007669"/>
    <property type="project" value="InterPro"/>
</dbReference>
<dbReference type="PANTHER" id="PTHR43403">
    <property type="entry name" value="NAD-SPECIFIC GLUTAMATE DEHYDROGENASE"/>
    <property type="match status" value="1"/>
</dbReference>
<dbReference type="Pfam" id="PF21079">
    <property type="entry name" value="GDH_HM2"/>
    <property type="match status" value="1"/>
</dbReference>
<evidence type="ECO:0000259" key="3">
    <source>
        <dbReference type="Pfam" id="PF21074"/>
    </source>
</evidence>
<evidence type="ECO:0000313" key="7">
    <source>
        <dbReference type="EMBL" id="QNT71066.1"/>
    </source>
</evidence>
<dbReference type="Pfam" id="PF21075">
    <property type="entry name" value="GDH_ACT1"/>
    <property type="match status" value="1"/>
</dbReference>
<accession>A0A7H1N5T0</accession>
<dbReference type="SUPFAM" id="SSF53223">
    <property type="entry name" value="Aminoacid dehydrogenase-like, N-terminal domain"/>
    <property type="match status" value="1"/>
</dbReference>
<dbReference type="Pfam" id="PF21077">
    <property type="entry name" value="GDH_ACT3"/>
    <property type="match status" value="1"/>
</dbReference>
<dbReference type="InterPro" id="IPR028971">
    <property type="entry name" value="NAD-GDH_cat"/>
</dbReference>
<dbReference type="Pfam" id="PF21074">
    <property type="entry name" value="GDH_C"/>
    <property type="match status" value="1"/>
</dbReference>
<dbReference type="InterPro" id="IPR049056">
    <property type="entry name" value="NAD_Glu_DH_HM3"/>
</dbReference>
<protein>
    <submittedName>
        <fullName evidence="7">NAD-glutamate dehydrogenase</fullName>
    </submittedName>
</protein>
<dbReference type="InterPro" id="IPR049064">
    <property type="entry name" value="NAD_Glu_DH_ACT3"/>
</dbReference>
<dbReference type="InterPro" id="IPR049059">
    <property type="entry name" value="NAD_Glu_DH_HM1"/>
</dbReference>
<evidence type="ECO:0000259" key="6">
    <source>
        <dbReference type="Pfam" id="PF21077"/>
    </source>
</evidence>
<dbReference type="InterPro" id="IPR036291">
    <property type="entry name" value="NAD(P)-bd_dom_sf"/>
</dbReference>
<dbReference type="Proteomes" id="UP000516369">
    <property type="component" value="Chromosome"/>
</dbReference>
<feature type="domain" description="NAD-glutamate dehydrogenase ACT3" evidence="6">
    <location>
        <begin position="646"/>
        <end position="724"/>
    </location>
</feature>
<evidence type="ECO:0000313" key="8">
    <source>
        <dbReference type="Proteomes" id="UP000516369"/>
    </source>
</evidence>
<organism evidence="7 8">
    <name type="scientific">Defluviicoccus vanus</name>
    <dbReference type="NCBI Taxonomy" id="111831"/>
    <lineage>
        <taxon>Bacteria</taxon>
        <taxon>Pseudomonadati</taxon>
        <taxon>Pseudomonadota</taxon>
        <taxon>Alphaproteobacteria</taxon>
        <taxon>Rhodospirillales</taxon>
        <taxon>Rhodospirillaceae</taxon>
        <taxon>Defluviicoccus</taxon>
    </lineage>
</organism>
<feature type="domain" description="NAD-glutamate dehydrogenase catalytic" evidence="2">
    <location>
        <begin position="826"/>
        <end position="1317"/>
    </location>
</feature>
<dbReference type="Pfam" id="PF21076">
    <property type="entry name" value="GDH_ACT2"/>
    <property type="match status" value="1"/>
</dbReference>
<dbReference type="InterPro" id="IPR049062">
    <property type="entry name" value="NAD_Glu_DH_ACT2"/>
</dbReference>
<feature type="domain" description="NAD-glutamate dehydrogenase N-terminal ACT1" evidence="4">
    <location>
        <begin position="130"/>
        <end position="268"/>
    </location>
</feature>
<dbReference type="InterPro" id="IPR048381">
    <property type="entry name" value="GDH_C"/>
</dbReference>
<dbReference type="SUPFAM" id="SSF51735">
    <property type="entry name" value="NAD(P)-binding Rossmann-fold domains"/>
    <property type="match status" value="1"/>
</dbReference>
<gene>
    <name evidence="7" type="ORF">HQ394_01655</name>
</gene>
<dbReference type="InterPro" id="IPR046346">
    <property type="entry name" value="Aminoacid_DH-like_N_sf"/>
</dbReference>
<dbReference type="Pfam" id="PF05088">
    <property type="entry name" value="Bac_GDH_CD"/>
    <property type="match status" value="1"/>
</dbReference>
<evidence type="ECO:0000259" key="5">
    <source>
        <dbReference type="Pfam" id="PF21076"/>
    </source>
</evidence>
<dbReference type="InterPro" id="IPR049058">
    <property type="entry name" value="NAD_Glu_DH_HM2"/>
</dbReference>
<reference evidence="7 8" key="1">
    <citation type="submission" date="2020-05" db="EMBL/GenBank/DDBJ databases">
        <title>Complete closed genome sequence of Defluviicoccus vanus.</title>
        <authorList>
            <person name="Bessarab I."/>
            <person name="Arumugam K."/>
            <person name="Maszenan A.M."/>
            <person name="Seviour R.J."/>
            <person name="Williams R.B."/>
        </authorList>
    </citation>
    <scope>NUCLEOTIDE SEQUENCE [LARGE SCALE GENOMIC DNA]</scope>
    <source>
        <strain evidence="7 8">Ben 114</strain>
    </source>
</reference>
<proteinExistence type="predicted"/>
<name>A0A7H1N5T0_9PROT</name>
<feature type="domain" description="NAD-specific glutamate dehydrogenase C-terminal" evidence="3">
    <location>
        <begin position="1363"/>
        <end position="1697"/>
    </location>
</feature>
<evidence type="ECO:0000256" key="1">
    <source>
        <dbReference type="ARBA" id="ARBA00023002"/>
    </source>
</evidence>
<feature type="domain" description="NAD-glutamate dehydrogenase ACT2" evidence="5">
    <location>
        <begin position="502"/>
        <end position="589"/>
    </location>
</feature>
<sequence>MGVAGIDVEHTIAVEEGCRAADAYGPLLCSGGIHTHHALASSPLSSNWRIRRTTDVIQAGAELAGTPREKGRIRVGAFSCAPIRQCARSIAEGKKVNRIADFQRDELLDHIAETAARRLGEDAARSLVPFFATFYAHVPLDELRGSASDTLVAAALAHWRLAQQRPSGLARIRVYNPSLEVDGWTSEHTVVEVVTDDMPFLLASVTAELRRQGLDVLLVIHPVVRVRRTEAGDLLELAGENDAQAIAESFIHVEVGRQATTRLAAIADGVATVLADVKDAVTDLQPARQRLQAIIDTLPTSLPGQSADDVAEVHAFLTWLYKTHFTFLGYTVYVVERQGDVDMVVVEPGSGLGVLRDPATVVFDDIRPGQPVPPAARVFLERPELLAVSKASRHSTVHRPTHMDTIVIKRLDGGKVTGVHLIVGLFGSAAYTVSAREVPLLRRKIEHVLDLAGFAPRSHDARALINILETFPRDELFQVTEDYLLRVALGVLHLQQRPRVALFVRRDDFDRFVSCLVYVPRDRFTTELRLTIQAILERAFAGTVTAHFNQVTDAPLARLQVYLRTSPDDVPEHDIGDVEAEIVAACRSWADQLLQALTVGRGEEEGRRLLGRYADAFPPSYRERFTAGHAVADISEIEGVLAGGRLRITLYRPLTADDHQMRFKLFHPEEPIPLSQVLPVLENLGLKVIDEVPHRVMLHADGSPNVIIHDFGVESESGRTINLEVFRSRFIEAFAAVWYGLAESDRLNALILDADLSWRDAVVLRTYARYLRQAGMPFSQRYIEHAVVSNAGLAGLIVELFRTLFDPARSDRDSQAEAKRTRIGLLLDQVVSADDDRILRRFLNLVEATLRTNYFQPAEGGDVKPYLAIKLDSAKVEDLPLPRPMVEIFVYSPRMEGIHLRGGRVARGGIRWSDRREDFRSEVLGLMKAQMVKNAVIVPVGAKGGFVVKQAPDPADREATLAAGIAAYRTLIAGLLDLTDNLVEQGIRAPENVVRRDSDDPYLVVAADKGTATFSDIANGISAEYGFWLGDAFASGGSQGYDHKKMGITARGAWEGVKRHFRELGRDVQTEPFTVVGVGDMSGDVFGNGMLLSPMIRLVAAFDHRHVFVDPEPDPATSFTERARLFALPRSSWADYDASLLSPGGRVFDRKAKTITLTPEIRARFGLTRDRLTPAELVNWLLRAEVDLLWFGGIGTFIKAADESHAQVGDRANDAVRVDADKLRCKVVGEGANLGITQRARIAFAARGGRINTDFIDNSAGVDCSDHEVNIKILTDAVVADGDLTIKQRNALLSEMTDDVGAHVLRDNYLQTQAISLIEAEGAAALENQIRLIRFLERHARLNRAVEFLPNDDVLAERAVARQGLTRPEIAILFSYCKIWLNDELLRSNLPDDPHLAEDLTRYFPPALEARFASRIGRHRLRSELIATTITNSLINRVGGTFLIDMAEKTGATPADLARAYIIVRDVFALRGLWEEIEALDGRVSAAVQMAMHRDLQRLIERATLWILRNGGVPLDISVNIAAFNTAIPALAVALDQALPESLRQGIEVQASERVAQGVPPQLARRLAVLSVMSAAGDVVRLAAARGESLEAVVVLYFAVGETFGFGWLREEAERIVASGYWQRLAIAAAVEELTQHQRALVERIMVQTGRTDTVAIDQWCDLHRNATDRARVLIGEMQTASGVDLSMISVAIRQLRTLTQS</sequence>
<dbReference type="Pfam" id="PF21073">
    <property type="entry name" value="GDH_HM1"/>
    <property type="match status" value="1"/>
</dbReference>
<dbReference type="InterPro" id="IPR024727">
    <property type="entry name" value="NAD_Glu_DH_N_ACT1"/>
</dbReference>
<dbReference type="PANTHER" id="PTHR43403:SF1">
    <property type="entry name" value="NAD-SPECIFIC GLUTAMATE DEHYDROGENASE"/>
    <property type="match status" value="1"/>
</dbReference>
<evidence type="ECO:0000259" key="2">
    <source>
        <dbReference type="Pfam" id="PF05088"/>
    </source>
</evidence>
<keyword evidence="1" id="KW-0560">Oxidoreductase</keyword>
<dbReference type="InterPro" id="IPR007780">
    <property type="entry name" value="NAD_Glu_DH_bac"/>
</dbReference>
<keyword evidence="8" id="KW-1185">Reference proteome</keyword>
<dbReference type="GO" id="GO:0006538">
    <property type="term" value="P:L-glutamate catabolic process"/>
    <property type="evidence" value="ECO:0007669"/>
    <property type="project" value="InterPro"/>
</dbReference>
<dbReference type="EMBL" id="CP053923">
    <property type="protein sequence ID" value="QNT71066.1"/>
    <property type="molecule type" value="Genomic_DNA"/>
</dbReference>
<dbReference type="GO" id="GO:0004352">
    <property type="term" value="F:glutamate dehydrogenase (NAD+) activity"/>
    <property type="evidence" value="ECO:0007669"/>
    <property type="project" value="InterPro"/>
</dbReference>
<dbReference type="KEGG" id="dvn:HQ394_01655"/>
<evidence type="ECO:0000259" key="4">
    <source>
        <dbReference type="Pfam" id="PF21075"/>
    </source>
</evidence>
<dbReference type="Gene3D" id="3.40.50.720">
    <property type="entry name" value="NAD(P)-binding Rossmann-like Domain"/>
    <property type="match status" value="1"/>
</dbReference>